<evidence type="ECO:0000313" key="2">
    <source>
        <dbReference type="EMBL" id="MEQ2512239.1"/>
    </source>
</evidence>
<organism evidence="2 3">
    <name type="scientific">Faecousia intestinalis</name>
    <dbReference type="NCBI Taxonomy" id="3133167"/>
    <lineage>
        <taxon>Bacteria</taxon>
        <taxon>Bacillati</taxon>
        <taxon>Bacillota</taxon>
        <taxon>Clostridia</taxon>
        <taxon>Eubacteriales</taxon>
        <taxon>Oscillospiraceae</taxon>
        <taxon>Faecousia</taxon>
    </lineage>
</organism>
<name>A0ABV1GA22_9FIRM</name>
<dbReference type="InterPro" id="IPR027417">
    <property type="entry name" value="P-loop_NTPase"/>
</dbReference>
<dbReference type="GO" id="GO:0016301">
    <property type="term" value="F:kinase activity"/>
    <property type="evidence" value="ECO:0007669"/>
    <property type="project" value="UniProtKB-KW"/>
</dbReference>
<evidence type="ECO:0000259" key="1">
    <source>
        <dbReference type="SMART" id="SM00382"/>
    </source>
</evidence>
<dbReference type="RefSeq" id="WP_349136924.1">
    <property type="nucleotide sequence ID" value="NZ_JBBMFF010000269.1"/>
</dbReference>
<dbReference type="Pfam" id="PF00485">
    <property type="entry name" value="PRK"/>
    <property type="match status" value="1"/>
</dbReference>
<feature type="domain" description="AAA+ ATPase" evidence="1">
    <location>
        <begin position="42"/>
        <end position="212"/>
    </location>
</feature>
<dbReference type="SUPFAM" id="SSF52540">
    <property type="entry name" value="P-loop containing nucleoside triphosphate hydrolases"/>
    <property type="match status" value="1"/>
</dbReference>
<comment type="caution">
    <text evidence="2">The sequence shown here is derived from an EMBL/GenBank/DDBJ whole genome shotgun (WGS) entry which is preliminary data.</text>
</comment>
<gene>
    <name evidence="2" type="ORF">WMO66_13480</name>
</gene>
<evidence type="ECO:0000313" key="3">
    <source>
        <dbReference type="Proteomes" id="UP001491552"/>
    </source>
</evidence>
<dbReference type="SMART" id="SM00382">
    <property type="entry name" value="AAA"/>
    <property type="match status" value="1"/>
</dbReference>
<protein>
    <submittedName>
        <fullName evidence="2">Nucleoside kinase</fullName>
    </submittedName>
</protein>
<dbReference type="Proteomes" id="UP001491552">
    <property type="component" value="Unassembled WGS sequence"/>
</dbReference>
<proteinExistence type="predicted"/>
<dbReference type="Gene3D" id="3.40.50.300">
    <property type="entry name" value="P-loop containing nucleotide triphosphate hydrolases"/>
    <property type="match status" value="1"/>
</dbReference>
<dbReference type="InterPro" id="IPR003593">
    <property type="entry name" value="AAA+_ATPase"/>
</dbReference>
<keyword evidence="2" id="KW-0808">Transferase</keyword>
<sequence length="303" mass="34476">MTTDQLSALLAQDPAAVLEHDRRLYEQQIVRAADLIAAHAQERPAVLLAGPSGSGKTTTALLIERELDRRGMETHTLSMDDYFCPLTERELELFSRNELDLERPSRVDVPFFQEQLGKLLAGEEVELPHYDFKNSVRVFDGRTLRRRPGELVILEGIHALNPEVTGYDGRTTRIYVSVRTRITPRSGHPLHPSKIRLVRRMLRDSTGRGRALSETIAMRERVDRGEQRYIMPFKPRAHGSIDSFYSAELGVYRPLLRDELERLALPELSDVVEVMRELPDVPADLVPQDSLLREFIGGSTLPY</sequence>
<dbReference type="InterPro" id="IPR006083">
    <property type="entry name" value="PRK/URK"/>
</dbReference>
<dbReference type="PANTHER" id="PTHR10285">
    <property type="entry name" value="URIDINE KINASE"/>
    <property type="match status" value="1"/>
</dbReference>
<dbReference type="EMBL" id="JBBMFF010000269">
    <property type="protein sequence ID" value="MEQ2512239.1"/>
    <property type="molecule type" value="Genomic_DNA"/>
</dbReference>
<keyword evidence="3" id="KW-1185">Reference proteome</keyword>
<reference evidence="2 3" key="1">
    <citation type="submission" date="2024-03" db="EMBL/GenBank/DDBJ databases">
        <title>Human intestinal bacterial collection.</title>
        <authorList>
            <person name="Pauvert C."/>
            <person name="Hitch T.C.A."/>
            <person name="Clavel T."/>
        </authorList>
    </citation>
    <scope>NUCLEOTIDE SEQUENCE [LARGE SCALE GENOMIC DNA]</scope>
    <source>
        <strain evidence="2 3">CLA-AA-H192</strain>
    </source>
</reference>
<accession>A0ABV1GA22</accession>
<keyword evidence="2" id="KW-0418">Kinase</keyword>